<dbReference type="STRING" id="1906745.BKG94_09380"/>
<dbReference type="EMBL" id="MLAH01000058">
    <property type="protein sequence ID" value="OOF83698.1"/>
    <property type="molecule type" value="Genomic_DNA"/>
</dbReference>
<gene>
    <name evidence="1" type="ORF">BKG93_09255</name>
</gene>
<dbReference type="Proteomes" id="UP000189549">
    <property type="component" value="Unassembled WGS sequence"/>
</dbReference>
<name>A0A1V3L2D7_9PAST</name>
<accession>A0A1V3L2D7</accession>
<proteinExistence type="predicted"/>
<comment type="caution">
    <text evidence="1">The sequence shown here is derived from an EMBL/GenBank/DDBJ whole genome shotgun (WGS) entry which is preliminary data.</text>
</comment>
<organism evidence="1 2">
    <name type="scientific">Rodentibacter ratti</name>
    <dbReference type="NCBI Taxonomy" id="1906745"/>
    <lineage>
        <taxon>Bacteria</taxon>
        <taxon>Pseudomonadati</taxon>
        <taxon>Pseudomonadota</taxon>
        <taxon>Gammaproteobacteria</taxon>
        <taxon>Pasteurellales</taxon>
        <taxon>Pasteurellaceae</taxon>
        <taxon>Rodentibacter</taxon>
    </lineage>
</organism>
<protein>
    <submittedName>
        <fullName evidence="1">Uncharacterized protein</fullName>
    </submittedName>
</protein>
<dbReference type="AlphaFoldDB" id="A0A1V3L2D7"/>
<evidence type="ECO:0000313" key="2">
    <source>
        <dbReference type="Proteomes" id="UP000189549"/>
    </source>
</evidence>
<dbReference type="RefSeq" id="WP_077476783.1">
    <property type="nucleotide sequence ID" value="NZ_MLAH01000058.1"/>
</dbReference>
<evidence type="ECO:0000313" key="1">
    <source>
        <dbReference type="EMBL" id="OOF83698.1"/>
    </source>
</evidence>
<sequence>MSTLEKDFYFLRVIFERFFKQKHIIRRLNEIDQEKVYGWEIWLQVEMLLYFRTLNGLISEVYREEPCLLDKRKTDKGKCSIDLIIRQKYARSFIPVEVKQSWYAPRCIRQMLRDVEKYECITSRTLPTERYMWCLGVHQAPNKQEYIDEQLVDYKYKIVCQPIKGTNYMFTLF</sequence>
<reference evidence="1 2" key="1">
    <citation type="submission" date="2016-10" db="EMBL/GenBank/DDBJ databases">
        <title>Rodentibacter gen. nov. and new species.</title>
        <authorList>
            <person name="Christensen H."/>
        </authorList>
    </citation>
    <scope>NUCLEOTIDE SEQUENCE [LARGE SCALE GENOMIC DNA]</scope>
    <source>
        <strain evidence="1 2">Ppn157</strain>
    </source>
</reference>